<organism evidence="4 5">
    <name type="scientific">Henosepilachna vigintioctopunctata</name>
    <dbReference type="NCBI Taxonomy" id="420089"/>
    <lineage>
        <taxon>Eukaryota</taxon>
        <taxon>Metazoa</taxon>
        <taxon>Ecdysozoa</taxon>
        <taxon>Arthropoda</taxon>
        <taxon>Hexapoda</taxon>
        <taxon>Insecta</taxon>
        <taxon>Pterygota</taxon>
        <taxon>Neoptera</taxon>
        <taxon>Endopterygota</taxon>
        <taxon>Coleoptera</taxon>
        <taxon>Polyphaga</taxon>
        <taxon>Cucujiformia</taxon>
        <taxon>Coccinelloidea</taxon>
        <taxon>Coccinellidae</taxon>
        <taxon>Epilachninae</taxon>
        <taxon>Epilachnini</taxon>
        <taxon>Henosepilachna</taxon>
    </lineage>
</organism>
<dbReference type="AlphaFoldDB" id="A0AAW1V0Y4"/>
<dbReference type="Proteomes" id="UP001431783">
    <property type="component" value="Unassembled WGS sequence"/>
</dbReference>
<evidence type="ECO:0000313" key="4">
    <source>
        <dbReference type="EMBL" id="KAK9888994.1"/>
    </source>
</evidence>
<dbReference type="InterPro" id="IPR036770">
    <property type="entry name" value="Ankyrin_rpt-contain_sf"/>
</dbReference>
<dbReference type="PROSITE" id="PS50088">
    <property type="entry name" value="ANK_REPEAT"/>
    <property type="match status" value="1"/>
</dbReference>
<dbReference type="PANTHER" id="PTHR24198:SF193">
    <property type="match status" value="1"/>
</dbReference>
<evidence type="ECO:0000256" key="3">
    <source>
        <dbReference type="PROSITE-ProRule" id="PRU00023"/>
    </source>
</evidence>
<dbReference type="SUPFAM" id="SSF48403">
    <property type="entry name" value="Ankyrin repeat"/>
    <property type="match status" value="1"/>
</dbReference>
<dbReference type="PANTHER" id="PTHR24198">
    <property type="entry name" value="ANKYRIN REPEAT AND PROTEIN KINASE DOMAIN-CONTAINING PROTEIN"/>
    <property type="match status" value="1"/>
</dbReference>
<dbReference type="Gene3D" id="1.25.40.20">
    <property type="entry name" value="Ankyrin repeat-containing domain"/>
    <property type="match status" value="1"/>
</dbReference>
<accession>A0AAW1V0Y4</accession>
<sequence length="96" mass="11029">MFARILVEYKANVDSQNNNKDTPLHIAVYEGKEYLVEVLLKSGASINIPDLSRRTAIDKALLGRFRYPRILARLSTHFIMQYCCGFSVNLEHLEEV</sequence>
<keyword evidence="2 3" id="KW-0040">ANK repeat</keyword>
<evidence type="ECO:0000256" key="1">
    <source>
        <dbReference type="ARBA" id="ARBA00022737"/>
    </source>
</evidence>
<gene>
    <name evidence="4" type="ORF">WA026_004278</name>
</gene>
<keyword evidence="1" id="KW-0677">Repeat</keyword>
<name>A0AAW1V0Y4_9CUCU</name>
<keyword evidence="5" id="KW-1185">Reference proteome</keyword>
<feature type="repeat" description="ANK" evidence="3">
    <location>
        <begin position="19"/>
        <end position="51"/>
    </location>
</feature>
<dbReference type="InterPro" id="IPR002110">
    <property type="entry name" value="Ankyrin_rpt"/>
</dbReference>
<reference evidence="4 5" key="1">
    <citation type="submission" date="2023-03" db="EMBL/GenBank/DDBJ databases">
        <title>Genome insight into feeding habits of ladybird beetles.</title>
        <authorList>
            <person name="Li H.-S."/>
            <person name="Huang Y.-H."/>
            <person name="Pang H."/>
        </authorList>
    </citation>
    <scope>NUCLEOTIDE SEQUENCE [LARGE SCALE GENOMIC DNA]</scope>
    <source>
        <strain evidence="4">SYSU_2023b</strain>
        <tissue evidence="4">Whole body</tissue>
    </source>
</reference>
<dbReference type="PROSITE" id="PS50297">
    <property type="entry name" value="ANK_REP_REGION"/>
    <property type="match status" value="1"/>
</dbReference>
<dbReference type="EMBL" id="JARQZJ010000122">
    <property type="protein sequence ID" value="KAK9888994.1"/>
    <property type="molecule type" value="Genomic_DNA"/>
</dbReference>
<evidence type="ECO:0000256" key="2">
    <source>
        <dbReference type="ARBA" id="ARBA00023043"/>
    </source>
</evidence>
<comment type="caution">
    <text evidence="4">The sequence shown here is derived from an EMBL/GenBank/DDBJ whole genome shotgun (WGS) entry which is preliminary data.</text>
</comment>
<evidence type="ECO:0000313" key="5">
    <source>
        <dbReference type="Proteomes" id="UP001431783"/>
    </source>
</evidence>
<dbReference type="Pfam" id="PF12796">
    <property type="entry name" value="Ank_2"/>
    <property type="match status" value="1"/>
</dbReference>
<proteinExistence type="predicted"/>
<evidence type="ECO:0008006" key="6">
    <source>
        <dbReference type="Google" id="ProtNLM"/>
    </source>
</evidence>
<dbReference type="SMART" id="SM00248">
    <property type="entry name" value="ANK"/>
    <property type="match status" value="1"/>
</dbReference>
<protein>
    <recommendedName>
        <fullName evidence="6">Ankyrin repeat protein</fullName>
    </recommendedName>
</protein>